<sequence length="138" mass="14896">MSKATFTFASVRGRRAASARLTDAYCASAAQRGQRIHCPIGPSSVYVRKWYDTITGDVINVTDQEHGPVQKLETTTNGNWKSPPSHFTNSSKISPGHPSGLVPGLIAAGIFIMFLLCLYAILWKCMVSPPHKGGAAYS</sequence>
<organism evidence="3 4">
    <name type="scientific">Ranitomeya imitator</name>
    <name type="common">mimic poison frog</name>
    <dbReference type="NCBI Taxonomy" id="111125"/>
    <lineage>
        <taxon>Eukaryota</taxon>
        <taxon>Metazoa</taxon>
        <taxon>Chordata</taxon>
        <taxon>Craniata</taxon>
        <taxon>Vertebrata</taxon>
        <taxon>Euteleostomi</taxon>
        <taxon>Amphibia</taxon>
        <taxon>Batrachia</taxon>
        <taxon>Anura</taxon>
        <taxon>Neobatrachia</taxon>
        <taxon>Hyloidea</taxon>
        <taxon>Dendrobatidae</taxon>
        <taxon>Dendrobatinae</taxon>
        <taxon>Ranitomeya</taxon>
    </lineage>
</organism>
<evidence type="ECO:0000313" key="3">
    <source>
        <dbReference type="EMBL" id="CAJ0943405.1"/>
    </source>
</evidence>
<feature type="region of interest" description="Disordered" evidence="1">
    <location>
        <begin position="71"/>
        <end position="92"/>
    </location>
</feature>
<keyword evidence="2" id="KW-1133">Transmembrane helix</keyword>
<keyword evidence="2" id="KW-0812">Transmembrane</keyword>
<feature type="compositionally biased region" description="Polar residues" evidence="1">
    <location>
        <begin position="72"/>
        <end position="92"/>
    </location>
</feature>
<feature type="transmembrane region" description="Helical" evidence="2">
    <location>
        <begin position="101"/>
        <end position="122"/>
    </location>
</feature>
<gene>
    <name evidence="3" type="ORF">RIMI_LOCUS9954922</name>
</gene>
<evidence type="ECO:0000256" key="2">
    <source>
        <dbReference type="SAM" id="Phobius"/>
    </source>
</evidence>
<dbReference type="EMBL" id="CAUEEQ010021089">
    <property type="protein sequence ID" value="CAJ0943405.1"/>
    <property type="molecule type" value="Genomic_DNA"/>
</dbReference>
<evidence type="ECO:0000313" key="4">
    <source>
        <dbReference type="Proteomes" id="UP001176940"/>
    </source>
</evidence>
<name>A0ABN9LJE6_9NEOB</name>
<keyword evidence="2" id="KW-0472">Membrane</keyword>
<keyword evidence="4" id="KW-1185">Reference proteome</keyword>
<comment type="caution">
    <text evidence="3">The sequence shown here is derived from an EMBL/GenBank/DDBJ whole genome shotgun (WGS) entry which is preliminary data.</text>
</comment>
<proteinExistence type="predicted"/>
<dbReference type="Proteomes" id="UP001176940">
    <property type="component" value="Unassembled WGS sequence"/>
</dbReference>
<accession>A0ABN9LJE6</accession>
<evidence type="ECO:0000256" key="1">
    <source>
        <dbReference type="SAM" id="MobiDB-lite"/>
    </source>
</evidence>
<reference evidence="3" key="1">
    <citation type="submission" date="2023-07" db="EMBL/GenBank/DDBJ databases">
        <authorList>
            <person name="Stuckert A."/>
        </authorList>
    </citation>
    <scope>NUCLEOTIDE SEQUENCE</scope>
</reference>
<protein>
    <submittedName>
        <fullName evidence="3">Uncharacterized protein</fullName>
    </submittedName>
</protein>